<evidence type="ECO:0000256" key="2">
    <source>
        <dbReference type="ARBA" id="ARBA00023125"/>
    </source>
</evidence>
<dbReference type="PANTHER" id="PTHR43413">
    <property type="entry name" value="TRANSCRIPTIONAL REGULATOR, ASNC FAMILY"/>
    <property type="match status" value="1"/>
</dbReference>
<dbReference type="CDD" id="cd00090">
    <property type="entry name" value="HTH_ARSR"/>
    <property type="match status" value="1"/>
</dbReference>
<keyword evidence="3" id="KW-0804">Transcription</keyword>
<gene>
    <name evidence="5" type="ordered locus">Arcve_1527</name>
</gene>
<protein>
    <submittedName>
        <fullName evidence="5">Transcriptional regulator, AsnC family</fullName>
    </submittedName>
</protein>
<keyword evidence="2" id="KW-0238">DNA-binding</keyword>
<evidence type="ECO:0000313" key="6">
    <source>
        <dbReference type="Proteomes" id="UP000008136"/>
    </source>
</evidence>
<dbReference type="SUPFAM" id="SSF54909">
    <property type="entry name" value="Dimeric alpha+beta barrel"/>
    <property type="match status" value="1"/>
</dbReference>
<dbReference type="Proteomes" id="UP000008136">
    <property type="component" value="Chromosome"/>
</dbReference>
<dbReference type="Pfam" id="PF13404">
    <property type="entry name" value="HTH_AsnC-type"/>
    <property type="match status" value="1"/>
</dbReference>
<dbReference type="InterPro" id="IPR036390">
    <property type="entry name" value="WH_DNA-bd_sf"/>
</dbReference>
<dbReference type="InterPro" id="IPR019888">
    <property type="entry name" value="Tscrpt_reg_AsnC-like"/>
</dbReference>
<name>F2KPC5_ARCVS</name>
<dbReference type="STRING" id="693661.Arcve_1527"/>
<dbReference type="SMART" id="SM00344">
    <property type="entry name" value="HTH_ASNC"/>
    <property type="match status" value="1"/>
</dbReference>
<dbReference type="InterPro" id="IPR036388">
    <property type="entry name" value="WH-like_DNA-bd_sf"/>
</dbReference>
<evidence type="ECO:0000256" key="3">
    <source>
        <dbReference type="ARBA" id="ARBA00023163"/>
    </source>
</evidence>
<dbReference type="EMBL" id="CP002588">
    <property type="protein sequence ID" value="AEA47529.1"/>
    <property type="molecule type" value="Genomic_DNA"/>
</dbReference>
<dbReference type="PANTHER" id="PTHR43413:SF7">
    <property type="entry name" value="HTH-TYPE TRANSCRIPTIONAL REGULATOR PTR2"/>
    <property type="match status" value="1"/>
</dbReference>
<evidence type="ECO:0000256" key="1">
    <source>
        <dbReference type="ARBA" id="ARBA00023015"/>
    </source>
</evidence>
<dbReference type="InterPro" id="IPR019887">
    <property type="entry name" value="Tscrpt_reg_AsnC/Lrp_C"/>
</dbReference>
<dbReference type="KEGG" id="ave:Arcve_1527"/>
<dbReference type="PRINTS" id="PR00033">
    <property type="entry name" value="HTHASNC"/>
</dbReference>
<dbReference type="eggNOG" id="arCOG01580">
    <property type="taxonomic scope" value="Archaea"/>
</dbReference>
<dbReference type="InterPro" id="IPR011991">
    <property type="entry name" value="ArsR-like_HTH"/>
</dbReference>
<dbReference type="HOGENOM" id="CLU_091233_5_4_2"/>
<reference evidence="5 6" key="1">
    <citation type="submission" date="2011-03" db="EMBL/GenBank/DDBJ databases">
        <title>The complete genome of Archaeoglobus veneficus SNP6.</title>
        <authorList>
            <consortium name="US DOE Joint Genome Institute (JGI-PGF)"/>
            <person name="Lucas S."/>
            <person name="Copeland A."/>
            <person name="Lapidus A."/>
            <person name="Bruce D."/>
            <person name="Goodwin L."/>
            <person name="Pitluck S."/>
            <person name="Kyrpides N."/>
            <person name="Mavromatis K."/>
            <person name="Pagani I."/>
            <person name="Ivanova N."/>
            <person name="Mikhailova N."/>
            <person name="Lu M."/>
            <person name="Detter J.C."/>
            <person name="Tapia R."/>
            <person name="Han C."/>
            <person name="Land M."/>
            <person name="Hauser L."/>
            <person name="Markowitz V."/>
            <person name="Cheng J.-F."/>
            <person name="Hugenholtz P."/>
            <person name="Woyke T."/>
            <person name="Wu D."/>
            <person name="Spring S."/>
            <person name="Brambilla E."/>
            <person name="Klenk H.-P."/>
            <person name="Eisen J.A."/>
        </authorList>
    </citation>
    <scope>NUCLEOTIDE SEQUENCE [LARGE SCALE GENOMIC DNA]</scope>
    <source>
        <strain>SNP6</strain>
    </source>
</reference>
<keyword evidence="1" id="KW-0805">Transcription regulation</keyword>
<accession>F2KPC5</accession>
<dbReference type="SUPFAM" id="SSF46785">
    <property type="entry name" value="Winged helix' DNA-binding domain"/>
    <property type="match status" value="1"/>
</dbReference>
<evidence type="ECO:0000313" key="5">
    <source>
        <dbReference type="EMBL" id="AEA47529.1"/>
    </source>
</evidence>
<organism evidence="5 6">
    <name type="scientific">Archaeoglobus veneficus (strain DSM 11195 / SNP6)</name>
    <dbReference type="NCBI Taxonomy" id="693661"/>
    <lineage>
        <taxon>Archaea</taxon>
        <taxon>Methanobacteriati</taxon>
        <taxon>Methanobacteriota</taxon>
        <taxon>Archaeoglobi</taxon>
        <taxon>Archaeoglobales</taxon>
        <taxon>Archaeoglobaceae</taxon>
        <taxon>Archaeoglobus</taxon>
    </lineage>
</organism>
<dbReference type="InterPro" id="IPR011008">
    <property type="entry name" value="Dimeric_a/b-barrel"/>
</dbReference>
<feature type="domain" description="HTH asnC-type" evidence="4">
    <location>
        <begin position="5"/>
        <end position="66"/>
    </location>
</feature>
<evidence type="ECO:0000259" key="4">
    <source>
        <dbReference type="PROSITE" id="PS50956"/>
    </source>
</evidence>
<dbReference type="Pfam" id="PF01037">
    <property type="entry name" value="AsnC_trans_reg"/>
    <property type="match status" value="1"/>
</dbReference>
<dbReference type="Gene3D" id="3.30.70.920">
    <property type="match status" value="1"/>
</dbReference>
<sequence length="143" mass="16300">MRRIIDAKDRKIIEILKEDARTPFTRIAKELGITEAAVRKRVKNLEERGVIKKYTVEVDGSKLGYNVTALTGVDTEPDKFLEIAKKLKEYDFTYNVYITSGDHMIMTEIWAKDREGLMKILAEIGGLDGVKRVCPAIVLEKIK</sequence>
<dbReference type="InterPro" id="IPR000485">
    <property type="entry name" value="AsnC-type_HTH_dom"/>
</dbReference>
<proteinExistence type="predicted"/>
<keyword evidence="6" id="KW-1185">Reference proteome</keyword>
<dbReference type="AlphaFoldDB" id="F2KPC5"/>
<dbReference type="PROSITE" id="PS50956">
    <property type="entry name" value="HTH_ASNC_2"/>
    <property type="match status" value="1"/>
</dbReference>
<dbReference type="GO" id="GO:0043565">
    <property type="term" value="F:sequence-specific DNA binding"/>
    <property type="evidence" value="ECO:0007669"/>
    <property type="project" value="InterPro"/>
</dbReference>
<dbReference type="InterPro" id="IPR050684">
    <property type="entry name" value="HTH-Siroheme_Decarb"/>
</dbReference>
<dbReference type="Gene3D" id="1.10.10.10">
    <property type="entry name" value="Winged helix-like DNA-binding domain superfamily/Winged helix DNA-binding domain"/>
    <property type="match status" value="1"/>
</dbReference>